<evidence type="ECO:0000259" key="1">
    <source>
        <dbReference type="Pfam" id="PF08818"/>
    </source>
</evidence>
<reference evidence="3" key="1">
    <citation type="journal article" date="2019" name="Int. J. Syst. Evol. Microbiol.">
        <title>The Global Catalogue of Microorganisms (GCM) 10K type strain sequencing project: providing services to taxonomists for standard genome sequencing and annotation.</title>
        <authorList>
            <consortium name="The Broad Institute Genomics Platform"/>
            <consortium name="The Broad Institute Genome Sequencing Center for Infectious Disease"/>
            <person name="Wu L."/>
            <person name="Ma J."/>
        </authorList>
    </citation>
    <scope>NUCLEOTIDE SEQUENCE [LARGE SCALE GENOMIC DNA]</scope>
    <source>
        <strain evidence="3">LMG 29247</strain>
    </source>
</reference>
<dbReference type="Proteomes" id="UP001597304">
    <property type="component" value="Unassembled WGS sequence"/>
</dbReference>
<dbReference type="RefSeq" id="WP_147913327.1">
    <property type="nucleotide sequence ID" value="NZ_JBHUEJ010000007.1"/>
</dbReference>
<feature type="domain" description="YdhG-like" evidence="1">
    <location>
        <begin position="21"/>
        <end position="108"/>
    </location>
</feature>
<protein>
    <submittedName>
        <fullName evidence="2">Iron chaperone</fullName>
    </submittedName>
</protein>
<name>A0ABW4KP46_9BURK</name>
<dbReference type="InterPro" id="IPR014922">
    <property type="entry name" value="YdhG-like"/>
</dbReference>
<sequence>MPALPVHSVAEYIAAAPGAAQPHLRALHHILQDVAPQAQQCIKWKVPFFVEPRFLFSFAATRAHLNFAPSAAVLADHRQALAGWPTTANFLQVRYTRAVPEALVRQLALAQLARVRARTDDAFW</sequence>
<dbReference type="EMBL" id="JBHUEJ010000007">
    <property type="protein sequence ID" value="MFD1709534.1"/>
    <property type="molecule type" value="Genomic_DNA"/>
</dbReference>
<dbReference type="SUPFAM" id="SSF159888">
    <property type="entry name" value="YdhG-like"/>
    <property type="match status" value="1"/>
</dbReference>
<evidence type="ECO:0000313" key="2">
    <source>
        <dbReference type="EMBL" id="MFD1709534.1"/>
    </source>
</evidence>
<dbReference type="Pfam" id="PF08818">
    <property type="entry name" value="DUF1801"/>
    <property type="match status" value="1"/>
</dbReference>
<organism evidence="2 3">
    <name type="scientific">Ottowia flava</name>
    <dbReference type="NCBI Taxonomy" id="2675430"/>
    <lineage>
        <taxon>Bacteria</taxon>
        <taxon>Pseudomonadati</taxon>
        <taxon>Pseudomonadota</taxon>
        <taxon>Betaproteobacteria</taxon>
        <taxon>Burkholderiales</taxon>
        <taxon>Comamonadaceae</taxon>
        <taxon>Ottowia</taxon>
    </lineage>
</organism>
<evidence type="ECO:0000313" key="3">
    <source>
        <dbReference type="Proteomes" id="UP001597304"/>
    </source>
</evidence>
<comment type="caution">
    <text evidence="2">The sequence shown here is derived from an EMBL/GenBank/DDBJ whole genome shotgun (WGS) entry which is preliminary data.</text>
</comment>
<dbReference type="Gene3D" id="3.90.1150.200">
    <property type="match status" value="1"/>
</dbReference>
<gene>
    <name evidence="2" type="ORF">ACFSF0_02860</name>
</gene>
<accession>A0ABW4KP46</accession>
<keyword evidence="3" id="KW-1185">Reference proteome</keyword>
<proteinExistence type="predicted"/>